<evidence type="ECO:0000259" key="2">
    <source>
        <dbReference type="Pfam" id="PF00534"/>
    </source>
</evidence>
<dbReference type="OrthoDB" id="9787617at2"/>
<sequence length="357" mass="41583">MKNLTLFWPELANYHLTKDVGIIPFVLRKYYDYNSCILVNNEGLVYDDAKKYLEDLPIKYINNNNDVLIKILKETDVLMVIGIYNFNLDMINRYKSIRPDGKIYLKTDMNIHWLNRINLSDYIVDILKKCDLISTECENICNIMNNAWPVKIECIPNGYYNFSNLDGSKVLFNEKENIILTVGRIGTFQKATEILLDGFRLCESEIPNWKLKIVGTIEENFKSYIDNFLKSNPHLDSRVEFTGPIKDKNELQNIYRKCKIFCLPSRCEGFPIVFPEAAHNGCYIISTCIDPSYDITDHEKYGRIFPLNNPNYLSQAFIEVCNNEAELERVCNEIQIYANENFDWIKLCGKIDSLLNS</sequence>
<protein>
    <submittedName>
        <fullName evidence="3">Glycosyl transferases group 1</fullName>
    </submittedName>
</protein>
<organism evidence="3 4">
    <name type="scientific">Clostridium frigidicarnis</name>
    <dbReference type="NCBI Taxonomy" id="84698"/>
    <lineage>
        <taxon>Bacteria</taxon>
        <taxon>Bacillati</taxon>
        <taxon>Bacillota</taxon>
        <taxon>Clostridia</taxon>
        <taxon>Eubacteriales</taxon>
        <taxon>Clostridiaceae</taxon>
        <taxon>Clostridium</taxon>
    </lineage>
</organism>
<keyword evidence="4" id="KW-1185">Reference proteome</keyword>
<feature type="domain" description="Glycosyl transferase family 1" evidence="2">
    <location>
        <begin position="169"/>
        <end position="331"/>
    </location>
</feature>
<dbReference type="CDD" id="cd03801">
    <property type="entry name" value="GT4_PimA-like"/>
    <property type="match status" value="1"/>
</dbReference>
<dbReference type="Proteomes" id="UP000198619">
    <property type="component" value="Unassembled WGS sequence"/>
</dbReference>
<keyword evidence="1 3" id="KW-0808">Transferase</keyword>
<dbReference type="PANTHER" id="PTHR46401">
    <property type="entry name" value="GLYCOSYLTRANSFERASE WBBK-RELATED"/>
    <property type="match status" value="1"/>
</dbReference>
<reference evidence="3 4" key="1">
    <citation type="submission" date="2016-10" db="EMBL/GenBank/DDBJ databases">
        <authorList>
            <person name="de Groot N.N."/>
        </authorList>
    </citation>
    <scope>NUCLEOTIDE SEQUENCE [LARGE SCALE GENOMIC DNA]</scope>
    <source>
        <strain evidence="3 4">DSM 12271</strain>
    </source>
</reference>
<dbReference type="EMBL" id="FOKI01000011">
    <property type="protein sequence ID" value="SFB08601.1"/>
    <property type="molecule type" value="Genomic_DNA"/>
</dbReference>
<dbReference type="Pfam" id="PF00534">
    <property type="entry name" value="Glycos_transf_1"/>
    <property type="match status" value="1"/>
</dbReference>
<gene>
    <name evidence="3" type="ORF">SAMN04488528_101154</name>
</gene>
<dbReference type="AlphaFoldDB" id="A0A1I0Y5P7"/>
<accession>A0A1I0Y5P7</accession>
<evidence type="ECO:0000313" key="3">
    <source>
        <dbReference type="EMBL" id="SFB08601.1"/>
    </source>
</evidence>
<dbReference type="PANTHER" id="PTHR46401:SF2">
    <property type="entry name" value="GLYCOSYLTRANSFERASE WBBK-RELATED"/>
    <property type="match status" value="1"/>
</dbReference>
<dbReference type="GO" id="GO:0009103">
    <property type="term" value="P:lipopolysaccharide biosynthetic process"/>
    <property type="evidence" value="ECO:0007669"/>
    <property type="project" value="TreeGrafter"/>
</dbReference>
<dbReference type="RefSeq" id="WP_090040658.1">
    <property type="nucleotide sequence ID" value="NZ_FOKI01000011.1"/>
</dbReference>
<dbReference type="Gene3D" id="3.40.50.2000">
    <property type="entry name" value="Glycogen Phosphorylase B"/>
    <property type="match status" value="2"/>
</dbReference>
<dbReference type="InterPro" id="IPR001296">
    <property type="entry name" value="Glyco_trans_1"/>
</dbReference>
<evidence type="ECO:0000313" key="4">
    <source>
        <dbReference type="Proteomes" id="UP000198619"/>
    </source>
</evidence>
<dbReference type="STRING" id="84698.SAMN04488528_101154"/>
<dbReference type="GO" id="GO:0016757">
    <property type="term" value="F:glycosyltransferase activity"/>
    <property type="evidence" value="ECO:0007669"/>
    <property type="project" value="InterPro"/>
</dbReference>
<dbReference type="SUPFAM" id="SSF53756">
    <property type="entry name" value="UDP-Glycosyltransferase/glycogen phosphorylase"/>
    <property type="match status" value="1"/>
</dbReference>
<name>A0A1I0Y5P7_9CLOT</name>
<evidence type="ECO:0000256" key="1">
    <source>
        <dbReference type="ARBA" id="ARBA00022679"/>
    </source>
</evidence>
<proteinExistence type="predicted"/>